<dbReference type="GO" id="GO:0005524">
    <property type="term" value="F:ATP binding"/>
    <property type="evidence" value="ECO:0007669"/>
    <property type="project" value="UniProtKB-UniRule"/>
</dbReference>
<feature type="compositionally biased region" description="Basic and acidic residues" evidence="2">
    <location>
        <begin position="318"/>
        <end position="328"/>
    </location>
</feature>
<keyword evidence="1" id="KW-0067">ATP-binding</keyword>
<dbReference type="InterPro" id="IPR050235">
    <property type="entry name" value="CK1_Ser-Thr_kinase"/>
</dbReference>
<feature type="domain" description="Protein kinase" evidence="3">
    <location>
        <begin position="22"/>
        <end position="284"/>
    </location>
</feature>
<dbReference type="SUPFAM" id="SSF56112">
    <property type="entry name" value="Protein kinase-like (PK-like)"/>
    <property type="match status" value="1"/>
</dbReference>
<feature type="binding site" evidence="1">
    <location>
        <position position="51"/>
    </location>
    <ligand>
        <name>ATP</name>
        <dbReference type="ChEBI" id="CHEBI:30616"/>
    </ligand>
</feature>
<dbReference type="STRING" id="29172.A0A0D8Y898"/>
<evidence type="ECO:0000256" key="2">
    <source>
        <dbReference type="SAM" id="MobiDB-lite"/>
    </source>
</evidence>
<reference evidence="5" key="2">
    <citation type="journal article" date="2016" name="Sci. Rep.">
        <title>Dictyocaulus viviparus genome, variome and transcriptome elucidate lungworm biology and support future intervention.</title>
        <authorList>
            <person name="McNulty S.N."/>
            <person name="Strube C."/>
            <person name="Rosa B.A."/>
            <person name="Martin J.C."/>
            <person name="Tyagi R."/>
            <person name="Choi Y.J."/>
            <person name="Wang Q."/>
            <person name="Hallsworth Pepin K."/>
            <person name="Zhang X."/>
            <person name="Ozersky P."/>
            <person name="Wilson R.K."/>
            <person name="Sternberg P.W."/>
            <person name="Gasser R.B."/>
            <person name="Mitreva M."/>
        </authorList>
    </citation>
    <scope>NUCLEOTIDE SEQUENCE [LARGE SCALE GENOMIC DNA]</scope>
    <source>
        <strain evidence="5">HannoverDv2000</strain>
    </source>
</reference>
<evidence type="ECO:0000313" key="5">
    <source>
        <dbReference type="Proteomes" id="UP000053766"/>
    </source>
</evidence>
<dbReference type="PROSITE" id="PS50011">
    <property type="entry name" value="PROTEIN_KINASE_DOM"/>
    <property type="match status" value="1"/>
</dbReference>
<dbReference type="GO" id="GO:0004672">
    <property type="term" value="F:protein kinase activity"/>
    <property type="evidence" value="ECO:0007669"/>
    <property type="project" value="InterPro"/>
</dbReference>
<evidence type="ECO:0000313" key="4">
    <source>
        <dbReference type="EMBL" id="KJH52194.1"/>
    </source>
</evidence>
<evidence type="ECO:0000256" key="1">
    <source>
        <dbReference type="PROSITE-ProRule" id="PRU10141"/>
    </source>
</evidence>
<dbReference type="PROSITE" id="PS00107">
    <property type="entry name" value="PROTEIN_KINASE_ATP"/>
    <property type="match status" value="1"/>
</dbReference>
<name>A0A0D8Y898_DICVI</name>
<dbReference type="Proteomes" id="UP000053766">
    <property type="component" value="Unassembled WGS sequence"/>
</dbReference>
<feature type="region of interest" description="Disordered" evidence="2">
    <location>
        <begin position="318"/>
        <end position="345"/>
    </location>
</feature>
<accession>A0A0D8Y898</accession>
<evidence type="ECO:0000259" key="3">
    <source>
        <dbReference type="PROSITE" id="PS50011"/>
    </source>
</evidence>
<dbReference type="AlphaFoldDB" id="A0A0D8Y898"/>
<gene>
    <name evidence="4" type="ORF">DICVIV_01659</name>
</gene>
<organism evidence="4 5">
    <name type="scientific">Dictyocaulus viviparus</name>
    <name type="common">Bovine lungworm</name>
    <dbReference type="NCBI Taxonomy" id="29172"/>
    <lineage>
        <taxon>Eukaryota</taxon>
        <taxon>Metazoa</taxon>
        <taxon>Ecdysozoa</taxon>
        <taxon>Nematoda</taxon>
        <taxon>Chromadorea</taxon>
        <taxon>Rhabditida</taxon>
        <taxon>Rhabditina</taxon>
        <taxon>Rhabditomorpha</taxon>
        <taxon>Strongyloidea</taxon>
        <taxon>Metastrongylidae</taxon>
        <taxon>Dictyocaulus</taxon>
    </lineage>
</organism>
<keyword evidence="1" id="KW-0547">Nucleotide-binding</keyword>
<dbReference type="EMBL" id="KN716169">
    <property type="protein sequence ID" value="KJH52194.1"/>
    <property type="molecule type" value="Genomic_DNA"/>
</dbReference>
<dbReference type="InterPro" id="IPR017441">
    <property type="entry name" value="Protein_kinase_ATP_BS"/>
</dbReference>
<dbReference type="OrthoDB" id="5979581at2759"/>
<dbReference type="InterPro" id="IPR011009">
    <property type="entry name" value="Kinase-like_dom_sf"/>
</dbReference>
<reference evidence="4 5" key="1">
    <citation type="submission" date="2013-11" db="EMBL/GenBank/DDBJ databases">
        <title>Draft genome of the bovine lungworm Dictyocaulus viviparus.</title>
        <authorList>
            <person name="Mitreva M."/>
        </authorList>
    </citation>
    <scope>NUCLEOTIDE SEQUENCE [LARGE SCALE GENOMIC DNA]</scope>
    <source>
        <strain evidence="4 5">HannoverDv2000</strain>
    </source>
</reference>
<dbReference type="InterPro" id="IPR000719">
    <property type="entry name" value="Prot_kinase_dom"/>
</dbReference>
<proteinExistence type="predicted"/>
<dbReference type="PANTHER" id="PTHR11909">
    <property type="entry name" value="CASEIN KINASE-RELATED"/>
    <property type="match status" value="1"/>
</dbReference>
<sequence>MSVATQDISYRLPIGKVVGKRWKILKQLGSGGFGAVFKVEDIHTNEMAALKAEYNVHRSHVLKLEVHILRRLAHCPLFVNVLQSGKKEHYSYVVMTLLGSSLDILIGKVGRICTVSTQVRIGINALYGIKVLHDMGFVHRDIKPANMAVGPTSSDSSRLIHIFDFGLARQYVIFSEGERPKLRRPRPVVRFRGTLRYCSANTQERGEQGRVDDLWSLLYVLVELRGNLPWSRCTNERDILHLKRSISPETLLENCPVQLLEVNSHLITLNYYIRPDYSLLHTVLENVRKAGNIRFSDPYDWEFDQFLKIHHENPEINADKWKTSEETHTTQPSSKTQEDDVNPFPDDLFSANPLGF</sequence>
<dbReference type="Gene3D" id="1.10.510.10">
    <property type="entry name" value="Transferase(Phosphotransferase) domain 1"/>
    <property type="match status" value="1"/>
</dbReference>
<protein>
    <recommendedName>
        <fullName evidence="3">Protein kinase domain-containing protein</fullName>
    </recommendedName>
</protein>
<dbReference type="Pfam" id="PF00069">
    <property type="entry name" value="Pkinase"/>
    <property type="match status" value="1"/>
</dbReference>
<keyword evidence="5" id="KW-1185">Reference proteome</keyword>
<dbReference type="SMART" id="SM00220">
    <property type="entry name" value="S_TKc"/>
    <property type="match status" value="1"/>
</dbReference>